<sequence>MDIRAALFTAQEPSTFDSEQRFLPVTKLRELVCEENIVVKLKEHSIDGRTDLMKFILYKAQGIFATLVYLRREIKIVEFWEHNLGDSVLPITSLGSLSARRALVFQEWNESDAQEFMDAQWHFQVPIFSPSLDIKSFPVRRIFPFHIDGKRAKRTPFSRVWQVRIHTGHGIGVRQTRMANIWHSKRQIWTPIMPHHKMP</sequence>
<name>A0A9P4NPI1_9PEZI</name>
<accession>A0A9P4NPI1</accession>
<protein>
    <submittedName>
        <fullName evidence="1">Uncharacterized protein</fullName>
    </submittedName>
</protein>
<reference evidence="1" key="1">
    <citation type="journal article" date="2020" name="Stud. Mycol.">
        <title>101 Dothideomycetes genomes: a test case for predicting lifestyles and emergence of pathogens.</title>
        <authorList>
            <person name="Haridas S."/>
            <person name="Albert R."/>
            <person name="Binder M."/>
            <person name="Bloem J."/>
            <person name="Labutti K."/>
            <person name="Salamov A."/>
            <person name="Andreopoulos B."/>
            <person name="Baker S."/>
            <person name="Barry K."/>
            <person name="Bills G."/>
            <person name="Bluhm B."/>
            <person name="Cannon C."/>
            <person name="Castanera R."/>
            <person name="Culley D."/>
            <person name="Daum C."/>
            <person name="Ezra D."/>
            <person name="Gonzalez J."/>
            <person name="Henrissat B."/>
            <person name="Kuo A."/>
            <person name="Liang C."/>
            <person name="Lipzen A."/>
            <person name="Lutzoni F."/>
            <person name="Magnuson J."/>
            <person name="Mondo S."/>
            <person name="Nolan M."/>
            <person name="Ohm R."/>
            <person name="Pangilinan J."/>
            <person name="Park H.-J."/>
            <person name="Ramirez L."/>
            <person name="Alfaro M."/>
            <person name="Sun H."/>
            <person name="Tritt A."/>
            <person name="Yoshinaga Y."/>
            <person name="Zwiers L.-H."/>
            <person name="Turgeon B."/>
            <person name="Goodwin S."/>
            <person name="Spatafora J."/>
            <person name="Crous P."/>
            <person name="Grigoriev I."/>
        </authorList>
    </citation>
    <scope>NUCLEOTIDE SEQUENCE</scope>
    <source>
        <strain evidence="1">CBS 130266</strain>
    </source>
</reference>
<dbReference type="AlphaFoldDB" id="A0A9P4NPI1"/>
<evidence type="ECO:0000313" key="1">
    <source>
        <dbReference type="EMBL" id="KAF2429331.1"/>
    </source>
</evidence>
<evidence type="ECO:0000313" key="2">
    <source>
        <dbReference type="Proteomes" id="UP000800235"/>
    </source>
</evidence>
<dbReference type="EMBL" id="MU007048">
    <property type="protein sequence ID" value="KAF2429331.1"/>
    <property type="molecule type" value="Genomic_DNA"/>
</dbReference>
<organism evidence="1 2">
    <name type="scientific">Tothia fuscella</name>
    <dbReference type="NCBI Taxonomy" id="1048955"/>
    <lineage>
        <taxon>Eukaryota</taxon>
        <taxon>Fungi</taxon>
        <taxon>Dikarya</taxon>
        <taxon>Ascomycota</taxon>
        <taxon>Pezizomycotina</taxon>
        <taxon>Dothideomycetes</taxon>
        <taxon>Pleosporomycetidae</taxon>
        <taxon>Venturiales</taxon>
        <taxon>Cylindrosympodiaceae</taxon>
        <taxon>Tothia</taxon>
    </lineage>
</organism>
<gene>
    <name evidence="1" type="ORF">EJ08DRAFT_299429</name>
</gene>
<comment type="caution">
    <text evidence="1">The sequence shown here is derived from an EMBL/GenBank/DDBJ whole genome shotgun (WGS) entry which is preliminary data.</text>
</comment>
<dbReference type="OrthoDB" id="1046782at2759"/>
<proteinExistence type="predicted"/>
<dbReference type="Proteomes" id="UP000800235">
    <property type="component" value="Unassembled WGS sequence"/>
</dbReference>
<keyword evidence="2" id="KW-1185">Reference proteome</keyword>